<dbReference type="EMBL" id="CP063409">
    <property type="protein sequence ID" value="QSZ34736.1"/>
    <property type="molecule type" value="Genomic_DNA"/>
</dbReference>
<evidence type="ECO:0000256" key="1">
    <source>
        <dbReference type="SAM" id="Coils"/>
    </source>
</evidence>
<name>A0A8A3PIF0_9HELO</name>
<evidence type="ECO:0000313" key="3">
    <source>
        <dbReference type="Proteomes" id="UP000672032"/>
    </source>
</evidence>
<protein>
    <submittedName>
        <fullName evidence="2">Uncharacterized protein</fullName>
    </submittedName>
</protein>
<evidence type="ECO:0000313" key="2">
    <source>
        <dbReference type="EMBL" id="QSZ34736.1"/>
    </source>
</evidence>
<proteinExistence type="predicted"/>
<keyword evidence="1" id="KW-0175">Coiled coil</keyword>
<feature type="coiled-coil region" evidence="1">
    <location>
        <begin position="99"/>
        <end position="154"/>
    </location>
</feature>
<gene>
    <name evidence="2" type="ORF">DSL72_007591</name>
</gene>
<organism evidence="2 3">
    <name type="scientific">Monilinia vaccinii-corymbosi</name>
    <dbReference type="NCBI Taxonomy" id="61207"/>
    <lineage>
        <taxon>Eukaryota</taxon>
        <taxon>Fungi</taxon>
        <taxon>Dikarya</taxon>
        <taxon>Ascomycota</taxon>
        <taxon>Pezizomycotina</taxon>
        <taxon>Leotiomycetes</taxon>
        <taxon>Helotiales</taxon>
        <taxon>Sclerotiniaceae</taxon>
        <taxon>Monilinia</taxon>
    </lineage>
</organism>
<reference evidence="2" key="1">
    <citation type="submission" date="2020-10" db="EMBL/GenBank/DDBJ databases">
        <title>Genome Sequence of Monilinia vaccinii-corymbosi Sheds Light on Mummy Berry Disease Infection of Blueberry and Mating Type.</title>
        <authorList>
            <person name="Yow A.G."/>
            <person name="Zhang Y."/>
            <person name="Bansal K."/>
            <person name="Eacker S.M."/>
            <person name="Sullivan S."/>
            <person name="Liachko I."/>
            <person name="Cubeta M.A."/>
            <person name="Rollins J.A."/>
            <person name="Ashrafi H."/>
        </authorList>
    </citation>
    <scope>NUCLEOTIDE SEQUENCE</scope>
    <source>
        <strain evidence="2">RL-1</strain>
    </source>
</reference>
<dbReference type="Proteomes" id="UP000672032">
    <property type="component" value="Chromosome 5"/>
</dbReference>
<sequence>MSGLDRLSYSSDSYFEDYNPSIPRALPKRPRRFRRGDAIDSLFLNDDELKSLAHSDLIRHFLELRVAYIRMQQSLDELEKYVSANLDRLRDPEYQKKRCKDLSAANKHLEKRNSELEVIASELEPTKKRNTTDITRLEAINAENIAKIASLEAQAARKVPSAGVRPCTSAAFAVENPIIDVTLKQWANPVQNPIKALMEWS</sequence>
<accession>A0A8A3PIF0</accession>
<keyword evidence="3" id="KW-1185">Reference proteome</keyword>
<dbReference type="AlphaFoldDB" id="A0A8A3PIF0"/>